<evidence type="ECO:0000313" key="2">
    <source>
        <dbReference type="EMBL" id="KQM08578.1"/>
    </source>
</evidence>
<dbReference type="STRING" id="1702214.AL399_06455"/>
<dbReference type="GO" id="GO:0015485">
    <property type="term" value="F:cholesterol binding"/>
    <property type="evidence" value="ECO:0007669"/>
    <property type="project" value="InterPro"/>
</dbReference>
<feature type="transmembrane region" description="Helical" evidence="1">
    <location>
        <begin position="12"/>
        <end position="30"/>
    </location>
</feature>
<evidence type="ECO:0000256" key="1">
    <source>
        <dbReference type="SAM" id="Phobius"/>
    </source>
</evidence>
<keyword evidence="1" id="KW-1133">Transmembrane helix</keyword>
<organism evidence="2 3">
    <name type="scientific">Candidatus [Bacteroides] periocalifornicus</name>
    <dbReference type="NCBI Taxonomy" id="1702214"/>
    <lineage>
        <taxon>Bacteria</taxon>
        <taxon>Pseudomonadati</taxon>
        <taxon>Bacteroidota</taxon>
    </lineage>
</organism>
<keyword evidence="3" id="KW-1185">Reference proteome</keyword>
<dbReference type="Gene3D" id="3.40.30.40">
    <property type="entry name" value="Perfringolysin"/>
    <property type="match status" value="1"/>
</dbReference>
<dbReference type="InterPro" id="IPR036359">
    <property type="entry name" value="Thiol_cytolysin_sf"/>
</dbReference>
<dbReference type="PATRIC" id="fig|1702214.3.peg.591"/>
<gene>
    <name evidence="2" type="ORF">AL399_06455</name>
</gene>
<protein>
    <submittedName>
        <fullName evidence="2">Uncharacterized protein</fullName>
    </submittedName>
</protein>
<keyword evidence="1" id="KW-0812">Transmembrane</keyword>
<dbReference type="Proteomes" id="UP000054172">
    <property type="component" value="Unassembled WGS sequence"/>
</dbReference>
<evidence type="ECO:0000313" key="3">
    <source>
        <dbReference type="Proteomes" id="UP000054172"/>
    </source>
</evidence>
<dbReference type="SUPFAM" id="SSF56978">
    <property type="entry name" value="Perfringolysin"/>
    <property type="match status" value="1"/>
</dbReference>
<dbReference type="AlphaFoldDB" id="A0A0Q4B3V8"/>
<sequence>MKNIYYRAFIERVTLVLAGIGIVAMALLGGCRKELSEELPKEGIDLQSLDSLLRVVGVMPTVDSTGYLPRQEGQGIVKGRAQWRTDVGPKGYYRPVENRYVGNGTYAKPDFTRNVNENIVWPGNIITVESARAGNVRDFPELNPERAEGRVSLGVVNGGTSSIGVLRSYKKSDVYAVLNGVLASHQGHFPAEVQLSISQVQNFEELRYYLGGSSVPDAELEEKMKGVNWESQSQKIMVRLNQVYFRMLFDDPEAGWHGLFREGADYGKIGQVVGASAKSHLGYISSVSYGRTFVLVFEGKDFSMADLIPTIRKMLATKDVDERNRLAERLKGQMELHYHQVGGQPIDPGSVVAGDWGSLFSSIVSGAEVSSLNVAKPIAYTVRYLSNGELAEDEVRIKADYKLVEYERVRENGTVYLRGLRVRFQGTGNRPIGGNYDYISNESYVNVNYVHLEAWEGSKKLIDEGLCSRFGLSVQDGFNIDVANEKKIVFSPGASTREIRLSFSVKVYLRRYNEGLFRGGHIEARRTYNRTLILRYNDKQDKECWEIVNDGEGYVSDTPFHRLGIYDFFERCNIRFSLDYSFSTEFESHYGNVNR</sequence>
<accession>A0A0Q4B3V8</accession>
<dbReference type="EMBL" id="LIIK01000030">
    <property type="protein sequence ID" value="KQM08578.1"/>
    <property type="molecule type" value="Genomic_DNA"/>
</dbReference>
<dbReference type="InterPro" id="IPR036363">
    <property type="entry name" value="Thiol_cytolysin_ab_sf"/>
</dbReference>
<dbReference type="Gene3D" id="3.30.1040.20">
    <property type="match status" value="1"/>
</dbReference>
<proteinExistence type="predicted"/>
<dbReference type="InterPro" id="IPR001869">
    <property type="entry name" value="Thiol_cytolysin"/>
</dbReference>
<dbReference type="Pfam" id="PF01289">
    <property type="entry name" value="Thiol_cytolysin"/>
    <property type="match status" value="1"/>
</dbReference>
<dbReference type="PROSITE" id="PS51257">
    <property type="entry name" value="PROKAR_LIPOPROTEIN"/>
    <property type="match status" value="1"/>
</dbReference>
<comment type="caution">
    <text evidence="2">The sequence shown here is derived from an EMBL/GenBank/DDBJ whole genome shotgun (WGS) entry which is preliminary data.</text>
</comment>
<name>A0A0Q4B3V8_9BACT</name>
<dbReference type="Gene3D" id="3.90.840.10">
    <property type="entry name" value="Thiol-activated cytolysin superfamily/Thiol-activated cytolysin, alpha-beta domain"/>
    <property type="match status" value="1"/>
</dbReference>
<keyword evidence="1" id="KW-0472">Membrane</keyword>
<reference evidence="2" key="1">
    <citation type="submission" date="2015-08" db="EMBL/GenBank/DDBJ databases">
        <title>Candidatus Bacteriodes Periocalifornicus.</title>
        <authorList>
            <person name="McLean J.S."/>
            <person name="Kelley S."/>
        </authorList>
    </citation>
    <scope>NUCLEOTIDE SEQUENCE [LARGE SCALE GENOMIC DNA]</scope>
    <source>
        <strain evidence="2">12B</strain>
    </source>
</reference>